<accession>A0A4R2N7E2</accession>
<evidence type="ECO:0000259" key="4">
    <source>
        <dbReference type="PROSITE" id="PS50043"/>
    </source>
</evidence>
<dbReference type="PROSITE" id="PS00622">
    <property type="entry name" value="HTH_LUXR_1"/>
    <property type="match status" value="1"/>
</dbReference>
<organism evidence="6 7">
    <name type="scientific">Simplicispira metamorpha</name>
    <dbReference type="NCBI Taxonomy" id="80881"/>
    <lineage>
        <taxon>Bacteria</taxon>
        <taxon>Pseudomonadati</taxon>
        <taxon>Pseudomonadota</taxon>
        <taxon>Betaproteobacteria</taxon>
        <taxon>Burkholderiales</taxon>
        <taxon>Comamonadaceae</taxon>
        <taxon>Simplicispira</taxon>
    </lineage>
</organism>
<keyword evidence="2" id="KW-0238">DNA-binding</keyword>
<dbReference type="Pfam" id="PF00196">
    <property type="entry name" value="GerE"/>
    <property type="match status" value="1"/>
</dbReference>
<proteinExistence type="predicted"/>
<dbReference type="SUPFAM" id="SSF46894">
    <property type="entry name" value="C-terminal effector domain of the bipartite response regulators"/>
    <property type="match status" value="1"/>
</dbReference>
<dbReference type="AlphaFoldDB" id="A0A4R2N7E2"/>
<dbReference type="SMART" id="SM00448">
    <property type="entry name" value="REC"/>
    <property type="match status" value="1"/>
</dbReference>
<dbReference type="InterPro" id="IPR039420">
    <property type="entry name" value="WalR-like"/>
</dbReference>
<dbReference type="Proteomes" id="UP000295182">
    <property type="component" value="Unassembled WGS sequence"/>
</dbReference>
<evidence type="ECO:0000313" key="6">
    <source>
        <dbReference type="EMBL" id="TCP16863.1"/>
    </source>
</evidence>
<dbReference type="InterPro" id="IPR000792">
    <property type="entry name" value="Tscrpt_reg_LuxR_C"/>
</dbReference>
<gene>
    <name evidence="6" type="ORF">EV674_1151</name>
</gene>
<name>A0A4R2N7E2_9BURK</name>
<feature type="domain" description="HTH luxR-type" evidence="4">
    <location>
        <begin position="197"/>
        <end position="262"/>
    </location>
</feature>
<dbReference type="Gene3D" id="3.40.50.2300">
    <property type="match status" value="1"/>
</dbReference>
<feature type="domain" description="Response regulatory" evidence="5">
    <location>
        <begin position="51"/>
        <end position="167"/>
    </location>
</feature>
<dbReference type="EMBL" id="SLXH01000015">
    <property type="protein sequence ID" value="TCP16863.1"/>
    <property type="molecule type" value="Genomic_DNA"/>
</dbReference>
<dbReference type="InterPro" id="IPR001789">
    <property type="entry name" value="Sig_transdc_resp-reg_receiver"/>
</dbReference>
<feature type="modified residue" description="4-aspartylphosphate" evidence="3">
    <location>
        <position position="102"/>
    </location>
</feature>
<reference evidence="6 7" key="1">
    <citation type="submission" date="2019-03" db="EMBL/GenBank/DDBJ databases">
        <title>Genomic Encyclopedia of Type Strains, Phase IV (KMG-IV): sequencing the most valuable type-strain genomes for metagenomic binning, comparative biology and taxonomic classification.</title>
        <authorList>
            <person name="Goeker M."/>
        </authorList>
    </citation>
    <scope>NUCLEOTIDE SEQUENCE [LARGE SCALE GENOMIC DNA]</scope>
    <source>
        <strain evidence="6 7">DSM 1837</strain>
    </source>
</reference>
<keyword evidence="1 3" id="KW-0597">Phosphoprotein</keyword>
<dbReference type="PROSITE" id="PS50110">
    <property type="entry name" value="RESPONSE_REGULATORY"/>
    <property type="match status" value="1"/>
</dbReference>
<protein>
    <submittedName>
        <fullName evidence="6">LuxR family two component transcriptional regulator</fullName>
    </submittedName>
</protein>
<dbReference type="GO" id="GO:0006355">
    <property type="term" value="P:regulation of DNA-templated transcription"/>
    <property type="evidence" value="ECO:0007669"/>
    <property type="project" value="InterPro"/>
</dbReference>
<dbReference type="PRINTS" id="PR00038">
    <property type="entry name" value="HTHLUXR"/>
</dbReference>
<dbReference type="CDD" id="cd06170">
    <property type="entry name" value="LuxR_C_like"/>
    <property type="match status" value="1"/>
</dbReference>
<dbReference type="InterPro" id="IPR011006">
    <property type="entry name" value="CheY-like_superfamily"/>
</dbReference>
<comment type="caution">
    <text evidence="6">The sequence shown here is derived from an EMBL/GenBank/DDBJ whole genome shotgun (WGS) entry which is preliminary data.</text>
</comment>
<evidence type="ECO:0000256" key="2">
    <source>
        <dbReference type="ARBA" id="ARBA00023125"/>
    </source>
</evidence>
<evidence type="ECO:0000313" key="7">
    <source>
        <dbReference type="Proteomes" id="UP000295182"/>
    </source>
</evidence>
<keyword evidence="7" id="KW-1185">Reference proteome</keyword>
<dbReference type="GO" id="GO:0000160">
    <property type="term" value="P:phosphorelay signal transduction system"/>
    <property type="evidence" value="ECO:0007669"/>
    <property type="project" value="InterPro"/>
</dbReference>
<dbReference type="SMART" id="SM00421">
    <property type="entry name" value="HTH_LUXR"/>
    <property type="match status" value="1"/>
</dbReference>
<dbReference type="Pfam" id="PF00072">
    <property type="entry name" value="Response_reg"/>
    <property type="match status" value="1"/>
</dbReference>
<dbReference type="PANTHER" id="PTHR43214:SF43">
    <property type="entry name" value="TWO-COMPONENT RESPONSE REGULATOR"/>
    <property type="match status" value="1"/>
</dbReference>
<evidence type="ECO:0000256" key="1">
    <source>
        <dbReference type="ARBA" id="ARBA00022553"/>
    </source>
</evidence>
<evidence type="ECO:0000256" key="3">
    <source>
        <dbReference type="PROSITE-ProRule" id="PRU00169"/>
    </source>
</evidence>
<dbReference type="PROSITE" id="PS50043">
    <property type="entry name" value="HTH_LUXR_2"/>
    <property type="match status" value="1"/>
</dbReference>
<dbReference type="SUPFAM" id="SSF52172">
    <property type="entry name" value="CheY-like"/>
    <property type="match status" value="1"/>
</dbReference>
<dbReference type="InterPro" id="IPR058245">
    <property type="entry name" value="NreC/VraR/RcsB-like_REC"/>
</dbReference>
<dbReference type="InterPro" id="IPR016032">
    <property type="entry name" value="Sig_transdc_resp-reg_C-effctor"/>
</dbReference>
<dbReference type="GO" id="GO:0003677">
    <property type="term" value="F:DNA binding"/>
    <property type="evidence" value="ECO:0007669"/>
    <property type="project" value="UniProtKB-KW"/>
</dbReference>
<sequence>MVRNESAQIPAEPTCAPQARGLGEEGHFGMYSHPPSVWPDFLTGQAERPVRVLLVDDDAHIRRIIAQDLMADPRTLVVAQAASVREGRKAIKQHEFDVMLVDLNLGDGEGLELLDYMKTARPSAEAVVVSIMENDEKVLRAFELGAVGFWVKNSWFGNYAQAVLQVANGGASITPLLARRLLQRFEQANGHTAKRRAPDEAERLSAREKEVLRMVASGYTSTEIGTRLLISTMTVNTHVRNIYRKLQVRTRAQAVRFASLRGLF</sequence>
<dbReference type="PANTHER" id="PTHR43214">
    <property type="entry name" value="TWO-COMPONENT RESPONSE REGULATOR"/>
    <property type="match status" value="1"/>
</dbReference>
<evidence type="ECO:0000259" key="5">
    <source>
        <dbReference type="PROSITE" id="PS50110"/>
    </source>
</evidence>
<dbReference type="CDD" id="cd17535">
    <property type="entry name" value="REC_NarL-like"/>
    <property type="match status" value="1"/>
</dbReference>